<feature type="transmembrane region" description="Helical" evidence="2">
    <location>
        <begin position="71"/>
        <end position="92"/>
    </location>
</feature>
<evidence type="ECO:0000256" key="1">
    <source>
        <dbReference type="SAM" id="MobiDB-lite"/>
    </source>
</evidence>
<keyword evidence="2" id="KW-0472">Membrane</keyword>
<name>A0A1I7WY46_HETBA</name>
<keyword evidence="2" id="KW-0812">Transmembrane</keyword>
<dbReference type="Proteomes" id="UP000095283">
    <property type="component" value="Unplaced"/>
</dbReference>
<dbReference type="WBParaSite" id="Hba_10162">
    <property type="protein sequence ID" value="Hba_10162"/>
    <property type="gene ID" value="Hba_10162"/>
</dbReference>
<keyword evidence="2" id="KW-1133">Transmembrane helix</keyword>
<keyword evidence="3" id="KW-1185">Reference proteome</keyword>
<organism evidence="3 4">
    <name type="scientific">Heterorhabditis bacteriophora</name>
    <name type="common">Entomopathogenic nematode worm</name>
    <dbReference type="NCBI Taxonomy" id="37862"/>
    <lineage>
        <taxon>Eukaryota</taxon>
        <taxon>Metazoa</taxon>
        <taxon>Ecdysozoa</taxon>
        <taxon>Nematoda</taxon>
        <taxon>Chromadorea</taxon>
        <taxon>Rhabditida</taxon>
        <taxon>Rhabditina</taxon>
        <taxon>Rhabditomorpha</taxon>
        <taxon>Strongyloidea</taxon>
        <taxon>Heterorhabditidae</taxon>
        <taxon>Heterorhabditis</taxon>
    </lineage>
</organism>
<protein>
    <submittedName>
        <fullName evidence="4">MADF domain-containing protein</fullName>
    </submittedName>
</protein>
<evidence type="ECO:0000256" key="2">
    <source>
        <dbReference type="SAM" id="Phobius"/>
    </source>
</evidence>
<proteinExistence type="predicted"/>
<evidence type="ECO:0000313" key="4">
    <source>
        <dbReference type="WBParaSite" id="Hba_10162"/>
    </source>
</evidence>
<dbReference type="AlphaFoldDB" id="A0A1I7WY46"/>
<accession>A0A1I7WY46</accession>
<evidence type="ECO:0000313" key="3">
    <source>
        <dbReference type="Proteomes" id="UP000095283"/>
    </source>
</evidence>
<feature type="compositionally biased region" description="Low complexity" evidence="1">
    <location>
        <begin position="29"/>
        <end position="38"/>
    </location>
</feature>
<feature type="region of interest" description="Disordered" evidence="1">
    <location>
        <begin position="249"/>
        <end position="271"/>
    </location>
</feature>
<sequence length="625" mass="71857">MTSKNKTYHYDSEDGLIEEIEKLTAPPGKLNKLKNSNNHNEKDTPVSQKSWKSINTQYCIVCRKINIVKYIFYKFIKFSLYFLTLILFQPLLRSPMMINNRFTVISVHTSTTWIDHKLLKSISITERRALWNKYARQELDEITITRRFFDKIKSDKLKRSGKALKRPYTKVRTAVKDLYRKRWDGGEDRVQFANNGERRAWINAMATMHSDITIGKLLSNCSASETANSLNNSAKKNDVKVEPEVIHDEANKGIDQKNNYETSSNIETSSELTDDQVSITGSSLCDAATLLSFAMGAAKCSRTDDNEIEELSSSVKVVPLEPQQVSVLPKVSEVQTEQIDGMISLQDSPYDKKNTEKIDEHDARKWRRVKLSIRRLGNLERHKFINTNLVVSKDCDKDALDLNHTDDMLSDCIRRMKECSDDRERRIFALAAERLILSSGLFFRKSRRNYPLIKEFELKCTILCSMINSLFEVFSSLRANDLCHVRLTDFVSPFCAQLARHHATIIFDKVSRRFDLEAVGCQRVEVDGILYGKETAPSKLHCKCTLENMHAIESGAVEEMNVMTPYFYDYFKKYPCTTKSLNEYKMRPEPVVSEADLLAQEHVRPEDVLRLPGITQDPQIISCVN</sequence>
<feature type="region of interest" description="Disordered" evidence="1">
    <location>
        <begin position="27"/>
        <end position="46"/>
    </location>
</feature>
<feature type="compositionally biased region" description="Polar residues" evidence="1">
    <location>
        <begin position="256"/>
        <end position="271"/>
    </location>
</feature>
<reference evidence="4" key="1">
    <citation type="submission" date="2016-11" db="UniProtKB">
        <authorList>
            <consortium name="WormBaseParasite"/>
        </authorList>
    </citation>
    <scope>IDENTIFICATION</scope>
</reference>